<keyword evidence="1" id="KW-0812">Transmembrane</keyword>
<organism evidence="2 3">
    <name type="scientific">Jaapia argillacea MUCL 33604</name>
    <dbReference type="NCBI Taxonomy" id="933084"/>
    <lineage>
        <taxon>Eukaryota</taxon>
        <taxon>Fungi</taxon>
        <taxon>Dikarya</taxon>
        <taxon>Basidiomycota</taxon>
        <taxon>Agaricomycotina</taxon>
        <taxon>Agaricomycetes</taxon>
        <taxon>Agaricomycetidae</taxon>
        <taxon>Jaapiales</taxon>
        <taxon>Jaapiaceae</taxon>
        <taxon>Jaapia</taxon>
    </lineage>
</organism>
<keyword evidence="3" id="KW-1185">Reference proteome</keyword>
<proteinExistence type="predicted"/>
<dbReference type="AlphaFoldDB" id="A0A067Q226"/>
<protein>
    <submittedName>
        <fullName evidence="2">Uncharacterized protein</fullName>
    </submittedName>
</protein>
<keyword evidence="1" id="KW-1133">Transmembrane helix</keyword>
<dbReference type="InParanoid" id="A0A067Q226"/>
<accession>A0A067Q226</accession>
<reference evidence="3" key="1">
    <citation type="journal article" date="2014" name="Proc. Natl. Acad. Sci. U.S.A.">
        <title>Extensive sampling of basidiomycete genomes demonstrates inadequacy of the white-rot/brown-rot paradigm for wood decay fungi.</title>
        <authorList>
            <person name="Riley R."/>
            <person name="Salamov A.A."/>
            <person name="Brown D.W."/>
            <person name="Nagy L.G."/>
            <person name="Floudas D."/>
            <person name="Held B.W."/>
            <person name="Levasseur A."/>
            <person name="Lombard V."/>
            <person name="Morin E."/>
            <person name="Otillar R."/>
            <person name="Lindquist E.A."/>
            <person name="Sun H."/>
            <person name="LaButti K.M."/>
            <person name="Schmutz J."/>
            <person name="Jabbour D."/>
            <person name="Luo H."/>
            <person name="Baker S.E."/>
            <person name="Pisabarro A.G."/>
            <person name="Walton J.D."/>
            <person name="Blanchette R.A."/>
            <person name="Henrissat B."/>
            <person name="Martin F."/>
            <person name="Cullen D."/>
            <person name="Hibbett D.S."/>
            <person name="Grigoriev I.V."/>
        </authorList>
    </citation>
    <scope>NUCLEOTIDE SEQUENCE [LARGE SCALE GENOMIC DNA]</scope>
    <source>
        <strain evidence="3">MUCL 33604</strain>
    </source>
</reference>
<dbReference type="Proteomes" id="UP000027265">
    <property type="component" value="Unassembled WGS sequence"/>
</dbReference>
<feature type="transmembrane region" description="Helical" evidence="1">
    <location>
        <begin position="59"/>
        <end position="78"/>
    </location>
</feature>
<evidence type="ECO:0000256" key="1">
    <source>
        <dbReference type="SAM" id="Phobius"/>
    </source>
</evidence>
<keyword evidence="1" id="KW-0472">Membrane</keyword>
<gene>
    <name evidence="2" type="ORF">JAAARDRAFT_573090</name>
</gene>
<sequence length="155" mass="17820">MEMSSRKMRWTIHEHLSLASCDPVAVCPPSVSVRWIFLARTNIPLCKAMGDSLGMLQELMRSLFICCLWFIVSSWLIMSHVRWPPSRQGDGVPMDVIHRWAGTSITWPNTSQAFIVFGYPLAFLSSRRTDRECFRHFTRSFVAHSSCPSLDWTIP</sequence>
<evidence type="ECO:0000313" key="2">
    <source>
        <dbReference type="EMBL" id="KDQ61123.1"/>
    </source>
</evidence>
<dbReference type="EMBL" id="KL197713">
    <property type="protein sequence ID" value="KDQ61123.1"/>
    <property type="molecule type" value="Genomic_DNA"/>
</dbReference>
<name>A0A067Q226_9AGAM</name>
<dbReference type="HOGENOM" id="CLU_1695745_0_0_1"/>
<evidence type="ECO:0000313" key="3">
    <source>
        <dbReference type="Proteomes" id="UP000027265"/>
    </source>
</evidence>